<dbReference type="Proteomes" id="UP000799778">
    <property type="component" value="Unassembled WGS sequence"/>
</dbReference>
<dbReference type="AlphaFoldDB" id="A0A6A5XJR6"/>
<reference evidence="2" key="1">
    <citation type="journal article" date="2020" name="Stud. Mycol.">
        <title>101 Dothideomycetes genomes: a test case for predicting lifestyles and emergence of pathogens.</title>
        <authorList>
            <person name="Haridas S."/>
            <person name="Albert R."/>
            <person name="Binder M."/>
            <person name="Bloem J."/>
            <person name="Labutti K."/>
            <person name="Salamov A."/>
            <person name="Andreopoulos B."/>
            <person name="Baker S."/>
            <person name="Barry K."/>
            <person name="Bills G."/>
            <person name="Bluhm B."/>
            <person name="Cannon C."/>
            <person name="Castanera R."/>
            <person name="Culley D."/>
            <person name="Daum C."/>
            <person name="Ezra D."/>
            <person name="Gonzalez J."/>
            <person name="Henrissat B."/>
            <person name="Kuo A."/>
            <person name="Liang C."/>
            <person name="Lipzen A."/>
            <person name="Lutzoni F."/>
            <person name="Magnuson J."/>
            <person name="Mondo S."/>
            <person name="Nolan M."/>
            <person name="Ohm R."/>
            <person name="Pangilinan J."/>
            <person name="Park H.-J."/>
            <person name="Ramirez L."/>
            <person name="Alfaro M."/>
            <person name="Sun H."/>
            <person name="Tritt A."/>
            <person name="Yoshinaga Y."/>
            <person name="Zwiers L.-H."/>
            <person name="Turgeon B."/>
            <person name="Goodwin S."/>
            <person name="Spatafora J."/>
            <person name="Crous P."/>
            <person name="Grigoriev I."/>
        </authorList>
    </citation>
    <scope>NUCLEOTIDE SEQUENCE</scope>
    <source>
        <strain evidence="2">CBS 175.79</strain>
    </source>
</reference>
<keyword evidence="3" id="KW-1185">Reference proteome</keyword>
<proteinExistence type="predicted"/>
<feature type="transmembrane region" description="Helical" evidence="1">
    <location>
        <begin position="82"/>
        <end position="102"/>
    </location>
</feature>
<evidence type="ECO:0000256" key="1">
    <source>
        <dbReference type="SAM" id="Phobius"/>
    </source>
</evidence>
<name>A0A6A5XJR6_9PLEO</name>
<sequence length="131" mass="14780">MNTHLPFKSVHTYPQTYSKHHPAPRHFPASIDRDSTTYLWIARRLDLQSLRGTRFCYGVVLVPASPSWAFPSEAKRSWRNRIHAIIALMISICFSSLSSLSYGYGSRLVLAICSLLDFLSELASPVLLIGE</sequence>
<accession>A0A6A5XJR6</accession>
<gene>
    <name evidence="2" type="ORF">BU24DRAFT_231924</name>
</gene>
<organism evidence="2 3">
    <name type="scientific">Aaosphaeria arxii CBS 175.79</name>
    <dbReference type="NCBI Taxonomy" id="1450172"/>
    <lineage>
        <taxon>Eukaryota</taxon>
        <taxon>Fungi</taxon>
        <taxon>Dikarya</taxon>
        <taxon>Ascomycota</taxon>
        <taxon>Pezizomycotina</taxon>
        <taxon>Dothideomycetes</taxon>
        <taxon>Pleosporomycetidae</taxon>
        <taxon>Pleosporales</taxon>
        <taxon>Pleosporales incertae sedis</taxon>
        <taxon>Aaosphaeria</taxon>
    </lineage>
</organism>
<evidence type="ECO:0000313" key="2">
    <source>
        <dbReference type="EMBL" id="KAF2013193.1"/>
    </source>
</evidence>
<protein>
    <submittedName>
        <fullName evidence="2">Uncharacterized protein</fullName>
    </submittedName>
</protein>
<keyword evidence="1" id="KW-1133">Transmembrane helix</keyword>
<keyword evidence="1" id="KW-0472">Membrane</keyword>
<dbReference type="GeneID" id="54279582"/>
<evidence type="ECO:0000313" key="3">
    <source>
        <dbReference type="Proteomes" id="UP000799778"/>
    </source>
</evidence>
<feature type="transmembrane region" description="Helical" evidence="1">
    <location>
        <begin position="108"/>
        <end position="129"/>
    </location>
</feature>
<dbReference type="EMBL" id="ML978071">
    <property type="protein sequence ID" value="KAF2013193.1"/>
    <property type="molecule type" value="Genomic_DNA"/>
</dbReference>
<keyword evidence="1" id="KW-0812">Transmembrane</keyword>
<dbReference type="RefSeq" id="XP_033381532.1">
    <property type="nucleotide sequence ID" value="XM_033522185.1"/>
</dbReference>